<accession>A0A1H3R359</accession>
<feature type="signal peptide" evidence="1">
    <location>
        <begin position="1"/>
        <end position="31"/>
    </location>
</feature>
<dbReference type="OrthoDB" id="1186121at2"/>
<keyword evidence="3" id="KW-1185">Reference proteome</keyword>
<sequence length="307" mass="32420">MKRRSRFIAQIGVIGAALLVSTAAVPNAVVAAEVQPWGTDQLRITASGANQDSGTFARSATEIEFAATATSALRADVTLTVGGKKFVAKKDLSKGVAQWSGGGAALQPDDHDAIVAFAEDLSSTWVSEDNSKAAIPLHRDSILRFALLLAEAPVGVKIGTQDVPRPVERYGKRKLPEGTPAVESCIEASTANASLDSAERGAALAACQESNEDGILYTGCNENAWVVHDADSHCFLGETIYVGPASYDCMGKCGGGCFIITGYTYDCADHDRCGRAHGGSTDPWDSECGDEYWEADDDFLWSTNQCG</sequence>
<evidence type="ECO:0000256" key="1">
    <source>
        <dbReference type="SAM" id="SignalP"/>
    </source>
</evidence>
<organism evidence="2 3">
    <name type="scientific">Micromonospora pattaloongensis</name>
    <dbReference type="NCBI Taxonomy" id="405436"/>
    <lineage>
        <taxon>Bacteria</taxon>
        <taxon>Bacillati</taxon>
        <taxon>Actinomycetota</taxon>
        <taxon>Actinomycetes</taxon>
        <taxon>Micromonosporales</taxon>
        <taxon>Micromonosporaceae</taxon>
        <taxon>Micromonospora</taxon>
    </lineage>
</organism>
<dbReference type="RefSeq" id="WP_091558932.1">
    <property type="nucleotide sequence ID" value="NZ_FNPH01000007.1"/>
</dbReference>
<dbReference type="AlphaFoldDB" id="A0A1H3R359"/>
<dbReference type="STRING" id="405436.SAMN05444365_10723"/>
<reference evidence="3" key="1">
    <citation type="submission" date="2016-10" db="EMBL/GenBank/DDBJ databases">
        <authorList>
            <person name="Varghese N."/>
            <person name="Submissions S."/>
        </authorList>
    </citation>
    <scope>NUCLEOTIDE SEQUENCE [LARGE SCALE GENOMIC DNA]</scope>
    <source>
        <strain evidence="3">DSM 45245</strain>
    </source>
</reference>
<gene>
    <name evidence="2" type="ORF">SAMN05444365_10723</name>
</gene>
<dbReference type="Proteomes" id="UP000242415">
    <property type="component" value="Unassembled WGS sequence"/>
</dbReference>
<feature type="chain" id="PRO_5017242179" evidence="1">
    <location>
        <begin position="32"/>
        <end position="307"/>
    </location>
</feature>
<evidence type="ECO:0000313" key="2">
    <source>
        <dbReference type="EMBL" id="SDZ19953.1"/>
    </source>
</evidence>
<dbReference type="EMBL" id="FNPH01000007">
    <property type="protein sequence ID" value="SDZ19953.1"/>
    <property type="molecule type" value="Genomic_DNA"/>
</dbReference>
<evidence type="ECO:0000313" key="3">
    <source>
        <dbReference type="Proteomes" id="UP000242415"/>
    </source>
</evidence>
<name>A0A1H3R359_9ACTN</name>
<protein>
    <submittedName>
        <fullName evidence="2">Uncharacterized protein</fullName>
    </submittedName>
</protein>
<proteinExistence type="predicted"/>
<keyword evidence="1" id="KW-0732">Signal</keyword>